<keyword evidence="3" id="KW-0813">Transport</keyword>
<evidence type="ECO:0000256" key="3">
    <source>
        <dbReference type="ARBA" id="ARBA00022448"/>
    </source>
</evidence>
<dbReference type="PANTHER" id="PTHR31686">
    <property type="match status" value="1"/>
</dbReference>
<feature type="transmembrane region" description="Helical" evidence="8">
    <location>
        <begin position="244"/>
        <end position="269"/>
    </location>
</feature>
<evidence type="ECO:0008006" key="11">
    <source>
        <dbReference type="Google" id="ProtNLM"/>
    </source>
</evidence>
<dbReference type="GO" id="GO:0000319">
    <property type="term" value="F:sulfite transmembrane transporter activity"/>
    <property type="evidence" value="ECO:0007669"/>
    <property type="project" value="TreeGrafter"/>
</dbReference>
<dbReference type="KEGG" id="zmk:HG535_0H02690"/>
<dbReference type="AlphaFoldDB" id="A0A7H9BB16"/>
<evidence type="ECO:0000256" key="5">
    <source>
        <dbReference type="ARBA" id="ARBA00022692"/>
    </source>
</evidence>
<sequence length="483" mass="56063">MQYLRCCPLFRGCSFIKAERPQIKRQSAIAMVPEWLNELAHTFDPFYYVMVMGTGISPNLLFSFPYEGKWLQRCSYPMFAVACLIFLYTHLLQLINMYVYLRTQSFKKYLDDSFRDLRQNVFWGAYPMGFATIINYIVGLAINKVKNPAVARRLMRLIYVFWWYDVFVSLLCAWGISFLIFQKHYYPDFTCDEKGLRRKMVNENLNSTLILLVVPLVVAVSSGGVFTMTDLFSATFNRNIQLMTMVVTALMWLHAVIFVFILIVIYLWNLYVNKIPTMAKVFTMFLLLGPMGQASFGVMLICDNVKLYTEKYYQVSELTTDYGILAISVPWCFKIFGLLSALALLSMGYFFTVLGLMALSSYYNTKICTVQGNETKIQRIYHYHKGWFSMTFPMGTMSLGSFHIYSFYGQYVPLSAFRVIGAIYAVVCVVWCLICLLGTLWVSVFPIVIGRYRKHRYQRSTKMTDHSEDARTSETFSDWTVQN</sequence>
<dbReference type="Pfam" id="PF03595">
    <property type="entry name" value="SLAC1"/>
    <property type="match status" value="1"/>
</dbReference>
<dbReference type="PANTHER" id="PTHR31686:SF1">
    <property type="entry name" value="SULFITE EFFLUX PUMP SSU1"/>
    <property type="match status" value="1"/>
</dbReference>
<feature type="transmembrane region" description="Helical" evidence="8">
    <location>
        <begin position="209"/>
        <end position="232"/>
    </location>
</feature>
<dbReference type="OrthoDB" id="1099at2759"/>
<feature type="transmembrane region" description="Helical" evidence="8">
    <location>
        <begin position="281"/>
        <end position="302"/>
    </location>
</feature>
<dbReference type="GO" id="GO:0005886">
    <property type="term" value="C:plasma membrane"/>
    <property type="evidence" value="ECO:0007669"/>
    <property type="project" value="UniProtKB-SubCell"/>
</dbReference>
<feature type="transmembrane region" description="Helical" evidence="8">
    <location>
        <begin position="46"/>
        <end position="66"/>
    </location>
</feature>
<evidence type="ECO:0000256" key="8">
    <source>
        <dbReference type="SAM" id="Phobius"/>
    </source>
</evidence>
<keyword evidence="7 8" id="KW-0472">Membrane</keyword>
<comment type="subcellular location">
    <subcellularLocation>
        <location evidence="1">Cell membrane</location>
        <topology evidence="1">Multi-pass membrane protein</topology>
    </subcellularLocation>
</comment>
<evidence type="ECO:0000256" key="1">
    <source>
        <dbReference type="ARBA" id="ARBA00004651"/>
    </source>
</evidence>
<feature type="transmembrane region" description="Helical" evidence="8">
    <location>
        <begin position="121"/>
        <end position="142"/>
    </location>
</feature>
<dbReference type="RefSeq" id="XP_037146667.1">
    <property type="nucleotide sequence ID" value="XM_037290772.1"/>
</dbReference>
<keyword evidence="4" id="KW-1003">Cell membrane</keyword>
<evidence type="ECO:0000256" key="6">
    <source>
        <dbReference type="ARBA" id="ARBA00022989"/>
    </source>
</evidence>
<dbReference type="InterPro" id="IPR051629">
    <property type="entry name" value="Sulfite_efflux_TDT"/>
</dbReference>
<dbReference type="CDD" id="cd09318">
    <property type="entry name" value="TDT_SSU1"/>
    <property type="match status" value="1"/>
</dbReference>
<dbReference type="EMBL" id="CP058611">
    <property type="protein sequence ID" value="QLG74942.1"/>
    <property type="molecule type" value="Genomic_DNA"/>
</dbReference>
<keyword evidence="10" id="KW-1185">Reference proteome</keyword>
<dbReference type="InterPro" id="IPR038665">
    <property type="entry name" value="Voltage-dep_anion_channel_sf"/>
</dbReference>
<gene>
    <name evidence="9" type="ORF">HG535_0H02690</name>
</gene>
<dbReference type="GeneID" id="59238745"/>
<feature type="transmembrane region" description="Helical" evidence="8">
    <location>
        <begin position="154"/>
        <end position="180"/>
    </location>
</feature>
<feature type="transmembrane region" description="Helical" evidence="8">
    <location>
        <begin position="420"/>
        <end position="449"/>
    </location>
</feature>
<evidence type="ECO:0000256" key="2">
    <source>
        <dbReference type="ARBA" id="ARBA00008566"/>
    </source>
</evidence>
<evidence type="ECO:0000313" key="9">
    <source>
        <dbReference type="EMBL" id="QLG74942.1"/>
    </source>
</evidence>
<dbReference type="Proteomes" id="UP000509704">
    <property type="component" value="Chromosome 8"/>
</dbReference>
<reference evidence="9 10" key="1">
    <citation type="submission" date="2020-07" db="EMBL/GenBank/DDBJ databases">
        <title>The yeast mating-type switching endonuclease HO is a domesticated member of an unorthodox homing genetic element family.</title>
        <authorList>
            <person name="Coughlan A.Y."/>
            <person name="Lombardi L."/>
            <person name="Braun-Galleani S."/>
            <person name="Martos A.R."/>
            <person name="Galeote V."/>
            <person name="Bigey F."/>
            <person name="Dequin S."/>
            <person name="Byrne K.P."/>
            <person name="Wolfe K.H."/>
        </authorList>
    </citation>
    <scope>NUCLEOTIDE SEQUENCE [LARGE SCALE GENOMIC DNA]</scope>
    <source>
        <strain evidence="9 10">NRRL Y-6702</strain>
    </source>
</reference>
<protein>
    <recommendedName>
        <fullName evidence="11">Sulfite efflux pump SSU1</fullName>
    </recommendedName>
</protein>
<evidence type="ECO:0000256" key="7">
    <source>
        <dbReference type="ARBA" id="ARBA00023136"/>
    </source>
</evidence>
<organism evidence="9 10">
    <name type="scientific">Zygotorulaspora mrakii</name>
    <name type="common">Zygosaccharomyces mrakii</name>
    <dbReference type="NCBI Taxonomy" id="42260"/>
    <lineage>
        <taxon>Eukaryota</taxon>
        <taxon>Fungi</taxon>
        <taxon>Dikarya</taxon>
        <taxon>Ascomycota</taxon>
        <taxon>Saccharomycotina</taxon>
        <taxon>Saccharomycetes</taxon>
        <taxon>Saccharomycetales</taxon>
        <taxon>Saccharomycetaceae</taxon>
        <taxon>Zygotorulaspora</taxon>
    </lineage>
</organism>
<feature type="transmembrane region" description="Helical" evidence="8">
    <location>
        <begin position="386"/>
        <end position="408"/>
    </location>
</feature>
<feature type="transmembrane region" description="Helical" evidence="8">
    <location>
        <begin position="78"/>
        <end position="101"/>
    </location>
</feature>
<proteinExistence type="inferred from homology"/>
<keyword evidence="5 8" id="KW-0812">Transmembrane</keyword>
<accession>A0A7H9BB16</accession>
<comment type="similarity">
    <text evidence="2">Belongs to the tellurite-resistance/dicarboxylate transporter (TDT) family.</text>
</comment>
<evidence type="ECO:0000313" key="10">
    <source>
        <dbReference type="Proteomes" id="UP000509704"/>
    </source>
</evidence>
<name>A0A7H9BB16_ZYGMR</name>
<keyword evidence="6 8" id="KW-1133">Transmembrane helix</keyword>
<dbReference type="InterPro" id="IPR004695">
    <property type="entry name" value="SLAC1/Mae1/Ssu1/TehA"/>
</dbReference>
<evidence type="ECO:0000256" key="4">
    <source>
        <dbReference type="ARBA" id="ARBA00022475"/>
    </source>
</evidence>
<dbReference type="Gene3D" id="1.50.10.150">
    <property type="entry name" value="Voltage-dependent anion channel"/>
    <property type="match status" value="1"/>
</dbReference>